<proteinExistence type="predicted"/>
<protein>
    <submittedName>
        <fullName evidence="1">Uncharacterized protein</fullName>
    </submittedName>
</protein>
<name>A0A553PPL6_TIGCA</name>
<dbReference type="STRING" id="6832.A0A553PPL6"/>
<gene>
    <name evidence="1" type="ORF">TCAL_13573</name>
</gene>
<reference evidence="1 2" key="1">
    <citation type="journal article" date="2018" name="Nat. Ecol. Evol.">
        <title>Genomic signatures of mitonuclear coevolution across populations of Tigriopus californicus.</title>
        <authorList>
            <person name="Barreto F.S."/>
            <person name="Watson E.T."/>
            <person name="Lima T.G."/>
            <person name="Willett C.S."/>
            <person name="Edmands S."/>
            <person name="Li W."/>
            <person name="Burton R.S."/>
        </authorList>
    </citation>
    <scope>NUCLEOTIDE SEQUENCE [LARGE SCALE GENOMIC DNA]</scope>
    <source>
        <strain evidence="1 2">San Diego</strain>
    </source>
</reference>
<comment type="caution">
    <text evidence="1">The sequence shown here is derived from an EMBL/GenBank/DDBJ whole genome shotgun (WGS) entry which is preliminary data.</text>
</comment>
<dbReference type="PANTHER" id="PTHR45985">
    <property type="match status" value="1"/>
</dbReference>
<dbReference type="Gene3D" id="3.20.20.370">
    <property type="entry name" value="Glycoside hydrolase/deacetylase"/>
    <property type="match status" value="1"/>
</dbReference>
<keyword evidence="2" id="KW-1185">Reference proteome</keyword>
<organism evidence="1 2">
    <name type="scientific">Tigriopus californicus</name>
    <name type="common">Marine copepod</name>
    <dbReference type="NCBI Taxonomy" id="6832"/>
    <lineage>
        <taxon>Eukaryota</taxon>
        <taxon>Metazoa</taxon>
        <taxon>Ecdysozoa</taxon>
        <taxon>Arthropoda</taxon>
        <taxon>Crustacea</taxon>
        <taxon>Multicrustacea</taxon>
        <taxon>Hexanauplia</taxon>
        <taxon>Copepoda</taxon>
        <taxon>Harpacticoida</taxon>
        <taxon>Harpacticidae</taxon>
        <taxon>Tigriopus</taxon>
    </lineage>
</organism>
<dbReference type="InterPro" id="IPR052740">
    <property type="entry name" value="CE4"/>
</dbReference>
<dbReference type="EMBL" id="VCGU01000002">
    <property type="protein sequence ID" value="TRY79628.1"/>
    <property type="molecule type" value="Genomic_DNA"/>
</dbReference>
<accession>A0A553PPL6</accession>
<sequence length="252" mass="28838">LTTTFKDSYIGRASTHSRYSRFFEQLFTGEYKTQMVATSGELITSVMNTQITSWSILTGHEVVRLGAYQFRIRSPDLQNGGNTQFQIMKDYGFLYDSSLPTEEYAFVNMDRALWPYTFAYLSIQDCQIDPCLNPSYPGIWESPILMLEDSKDIFGTGQGEPCSFFRACQGRRTLIESTMVIEHHLVFTLNSFLCRTPNVDVRRICHVRPLRMFVIDGLKFVQIPVTLEEAATVEPFTCDSFPKLFHCLATSC</sequence>
<feature type="non-terminal residue" evidence="1">
    <location>
        <position position="252"/>
    </location>
</feature>
<dbReference type="AlphaFoldDB" id="A0A553PPL6"/>
<feature type="non-terminal residue" evidence="1">
    <location>
        <position position="1"/>
    </location>
</feature>
<dbReference type="PANTHER" id="PTHR45985:SF3">
    <property type="entry name" value="CHITIN DEACETYLASE-LIKE 4"/>
    <property type="match status" value="1"/>
</dbReference>
<evidence type="ECO:0000313" key="2">
    <source>
        <dbReference type="Proteomes" id="UP000318571"/>
    </source>
</evidence>
<evidence type="ECO:0000313" key="1">
    <source>
        <dbReference type="EMBL" id="TRY79628.1"/>
    </source>
</evidence>
<dbReference type="Proteomes" id="UP000318571">
    <property type="component" value="Chromosome 6"/>
</dbReference>